<dbReference type="Gene3D" id="3.40.50.12230">
    <property type="match status" value="1"/>
</dbReference>
<dbReference type="Pfam" id="PF00378">
    <property type="entry name" value="ECH_1"/>
    <property type="match status" value="1"/>
</dbReference>
<dbReference type="RefSeq" id="WP_142507726.1">
    <property type="nucleotide sequence ID" value="NZ_SADV01000003.1"/>
</dbReference>
<dbReference type="InterPro" id="IPR029045">
    <property type="entry name" value="ClpP/crotonase-like_dom_sf"/>
</dbReference>
<comment type="caution">
    <text evidence="3">The sequence shown here is derived from an EMBL/GenBank/DDBJ whole genome shotgun (WGS) entry which is preliminary data.</text>
</comment>
<dbReference type="InterPro" id="IPR001753">
    <property type="entry name" value="Enoyl-CoA_hydra/iso"/>
</dbReference>
<dbReference type="GO" id="GO:0003824">
    <property type="term" value="F:catalytic activity"/>
    <property type="evidence" value="ECO:0007669"/>
    <property type="project" value="InterPro"/>
</dbReference>
<dbReference type="SUPFAM" id="SSF52096">
    <property type="entry name" value="ClpP/crotonase"/>
    <property type="match status" value="1"/>
</dbReference>
<accession>A0A544UT58</accession>
<dbReference type="SUPFAM" id="SSF50486">
    <property type="entry name" value="FMT C-terminal domain-like"/>
    <property type="match status" value="1"/>
</dbReference>
<evidence type="ECO:0000313" key="3">
    <source>
        <dbReference type="EMBL" id="TQR37031.1"/>
    </source>
</evidence>
<feature type="domain" description="Formyl transferase C-terminal" evidence="2">
    <location>
        <begin position="177"/>
        <end position="267"/>
    </location>
</feature>
<dbReference type="PIRSF" id="PIRSF006787">
    <property type="entry name" value="Hydrgn_mat_HoxX"/>
    <property type="match status" value="1"/>
</dbReference>
<dbReference type="InterPro" id="IPR011034">
    <property type="entry name" value="Formyl_transferase-like_C_sf"/>
</dbReference>
<dbReference type="PANTHER" id="PTHR43388">
    <property type="entry name" value="HYDROGENASE MATURATION FACTOR HOXX"/>
    <property type="match status" value="1"/>
</dbReference>
<dbReference type="InterPro" id="IPR047180">
    <property type="entry name" value="HoxX-like"/>
</dbReference>
<dbReference type="Pfam" id="PF02911">
    <property type="entry name" value="Formyl_trans_C"/>
    <property type="match status" value="1"/>
</dbReference>
<sequence>MKILFITSAHNSMSQRFYVELTDRKYEVDIHITTTIDAMIQAIEVSKPDLIICPFLKTAIPEEIWKKYVCIIVHPGIKGDRGPSSIDWAIMGQDREWGVTLLQAEQEMDAGDIWSTNNYSMREVSKSTLYRHEATHAAVKGLLDLLEKFKAYQKGEYCPEPLDYNNSNVKGTLLPTMKQSDRRIHWLSDNSETIARKIRAADSNPGVLDTIFGEEYYLFGCHVDDRIVGNSGEILGYRDDAVCVGTIDGSVWISHVKKKGGIKLPASLTLSHLLRNVPELPINPFDDIEGRTYREIYYKEKNQVGYLHFDFYNGAMHTSHCKKLQQAIIEAKTKNSKVLVLMGGHDFWSNGIHLNTIEYAENQGDESWENINAIDDMILEILNTPDKIVMTAMQGNAGAGGVILGLTGDFIFAREGVVLNPHYKKMGNLYGSEYWTYLLPKRLGKELAFEITETCPALSTLKAKEIGLIDDYFKGNVQEFDEKIQKVAEYWASSSLYDEIIANKQAERERDEKEKPLAEYRHEELEQMKINFYGEDKSYHIARKKFVYKIACDQPSVLLNDKITI</sequence>
<dbReference type="OrthoDB" id="580992at2"/>
<protein>
    <submittedName>
        <fullName evidence="3">Hydrogenase maturation protein</fullName>
    </submittedName>
</protein>
<gene>
    <name evidence="3" type="ORF">C7Y47_04835</name>
</gene>
<dbReference type="CDD" id="cd08701">
    <property type="entry name" value="FMT_C_HypX"/>
    <property type="match status" value="1"/>
</dbReference>
<dbReference type="InterPro" id="IPR036477">
    <property type="entry name" value="Formyl_transf_N_sf"/>
</dbReference>
<dbReference type="PANTHER" id="PTHR43388:SF1">
    <property type="entry name" value="HYDROGENASE MATURATION FACTOR HOXX"/>
    <property type="match status" value="1"/>
</dbReference>
<dbReference type="Gene3D" id="3.90.226.10">
    <property type="entry name" value="2-enoyl-CoA Hydratase, Chain A, domain 1"/>
    <property type="match status" value="1"/>
</dbReference>
<dbReference type="InterPro" id="IPR002376">
    <property type="entry name" value="Formyl_transf_N"/>
</dbReference>
<name>A0A544UT58_LYSSH</name>
<evidence type="ECO:0000313" key="4">
    <source>
        <dbReference type="Proteomes" id="UP000317944"/>
    </source>
</evidence>
<dbReference type="SUPFAM" id="SSF53328">
    <property type="entry name" value="Formyltransferase"/>
    <property type="match status" value="1"/>
</dbReference>
<dbReference type="InterPro" id="IPR009188">
    <property type="entry name" value="NiFe-hyd_mat_HypX/HoxX"/>
</dbReference>
<dbReference type="Pfam" id="PF00551">
    <property type="entry name" value="Formyl_trans_N"/>
    <property type="match status" value="1"/>
</dbReference>
<proteinExistence type="predicted"/>
<reference evidence="3 4" key="1">
    <citation type="submission" date="2018-03" db="EMBL/GenBank/DDBJ databases">
        <title>Aerobic endospore-forming bacteria genome sequencing and assembly.</title>
        <authorList>
            <person name="Cavalcante D.A."/>
            <person name="Driks A."/>
            <person name="Putonti C."/>
            <person name="De-Souza M.T."/>
        </authorList>
    </citation>
    <scope>NUCLEOTIDE SEQUENCE [LARGE SCALE GENOMIC DNA]</scope>
    <source>
        <strain evidence="3 4">SDF0037</strain>
    </source>
</reference>
<evidence type="ECO:0000259" key="1">
    <source>
        <dbReference type="Pfam" id="PF00551"/>
    </source>
</evidence>
<organism evidence="3 4">
    <name type="scientific">Lysinibacillus sphaericus</name>
    <name type="common">Bacillus sphaericus</name>
    <dbReference type="NCBI Taxonomy" id="1421"/>
    <lineage>
        <taxon>Bacteria</taxon>
        <taxon>Bacillati</taxon>
        <taxon>Bacillota</taxon>
        <taxon>Bacilli</taxon>
        <taxon>Bacillales</taxon>
        <taxon>Bacillaceae</taxon>
        <taxon>Lysinibacillus</taxon>
    </lineage>
</organism>
<feature type="domain" description="Formyl transferase N-terminal" evidence="1">
    <location>
        <begin position="37"/>
        <end position="120"/>
    </location>
</feature>
<dbReference type="CDD" id="cd06558">
    <property type="entry name" value="crotonase-like"/>
    <property type="match status" value="1"/>
</dbReference>
<dbReference type="CDD" id="cd08650">
    <property type="entry name" value="FMT_core_HypX_N"/>
    <property type="match status" value="1"/>
</dbReference>
<dbReference type="EMBL" id="SADV01000003">
    <property type="protein sequence ID" value="TQR37031.1"/>
    <property type="molecule type" value="Genomic_DNA"/>
</dbReference>
<evidence type="ECO:0000259" key="2">
    <source>
        <dbReference type="Pfam" id="PF02911"/>
    </source>
</evidence>
<dbReference type="InterPro" id="IPR005793">
    <property type="entry name" value="Formyl_trans_C"/>
</dbReference>
<dbReference type="Proteomes" id="UP000317944">
    <property type="component" value="Unassembled WGS sequence"/>
</dbReference>
<dbReference type="AlphaFoldDB" id="A0A544UT58"/>